<organism evidence="1 2">
    <name type="scientific">Phytophthora lilii</name>
    <dbReference type="NCBI Taxonomy" id="2077276"/>
    <lineage>
        <taxon>Eukaryota</taxon>
        <taxon>Sar</taxon>
        <taxon>Stramenopiles</taxon>
        <taxon>Oomycota</taxon>
        <taxon>Peronosporomycetes</taxon>
        <taxon>Peronosporales</taxon>
        <taxon>Peronosporaceae</taxon>
        <taxon>Phytophthora</taxon>
    </lineage>
</organism>
<gene>
    <name evidence="1" type="ORF">Plil01_001581300</name>
</gene>
<proteinExistence type="predicted"/>
<reference evidence="1" key="1">
    <citation type="submission" date="2023-04" db="EMBL/GenBank/DDBJ databases">
        <title>Phytophthora lilii NBRC 32176.</title>
        <authorList>
            <person name="Ichikawa N."/>
            <person name="Sato H."/>
            <person name="Tonouchi N."/>
        </authorList>
    </citation>
    <scope>NUCLEOTIDE SEQUENCE</scope>
    <source>
        <strain evidence="1">NBRC 32176</strain>
    </source>
</reference>
<evidence type="ECO:0000313" key="1">
    <source>
        <dbReference type="EMBL" id="GMF37574.1"/>
    </source>
</evidence>
<evidence type="ECO:0000313" key="2">
    <source>
        <dbReference type="Proteomes" id="UP001165083"/>
    </source>
</evidence>
<sequence>MSMRICGSEGSAGNCWQRAHLECPVNFGYDMFVQELRDASGADGGLDDTHKAGLLSQQDWESLYRIIPVDIGRRLLSEDGASKAIQVTGVNTTKYALTVYYHVWRDAIATVDTSMGTISQGATQV</sequence>
<accession>A0A9W6XFQ4</accession>
<dbReference type="EMBL" id="BSXW01001554">
    <property type="protein sequence ID" value="GMF37574.1"/>
    <property type="molecule type" value="Genomic_DNA"/>
</dbReference>
<dbReference type="Proteomes" id="UP001165083">
    <property type="component" value="Unassembled WGS sequence"/>
</dbReference>
<protein>
    <submittedName>
        <fullName evidence="1">Unnamed protein product</fullName>
    </submittedName>
</protein>
<dbReference type="AlphaFoldDB" id="A0A9W6XFQ4"/>
<comment type="caution">
    <text evidence="1">The sequence shown here is derived from an EMBL/GenBank/DDBJ whole genome shotgun (WGS) entry which is preliminary data.</text>
</comment>
<keyword evidence="2" id="KW-1185">Reference proteome</keyword>
<dbReference type="OrthoDB" id="115095at2759"/>
<name>A0A9W6XFQ4_9STRA</name>